<reference evidence="1 2" key="1">
    <citation type="submission" date="2023-07" db="EMBL/GenBank/DDBJ databases">
        <title>Sequencing the genomes of 1000 actinobacteria strains.</title>
        <authorList>
            <person name="Klenk H.-P."/>
        </authorList>
    </citation>
    <scope>NUCLEOTIDE SEQUENCE [LARGE SCALE GENOMIC DNA]</scope>
    <source>
        <strain evidence="1 2">DSM 43749</strain>
    </source>
</reference>
<accession>A0ABU1PS09</accession>
<dbReference type="Gene3D" id="3.30.1490.190">
    <property type="match status" value="1"/>
</dbReference>
<evidence type="ECO:0000313" key="1">
    <source>
        <dbReference type="EMBL" id="MDR6593431.1"/>
    </source>
</evidence>
<protein>
    <submittedName>
        <fullName evidence="1">Fe2+ or Zn2+ uptake regulation protein</fullName>
    </submittedName>
</protein>
<name>A0ABU1PS09_9PSEU</name>
<dbReference type="EMBL" id="JAVDSG010000001">
    <property type="protein sequence ID" value="MDR6593431.1"/>
    <property type="molecule type" value="Genomic_DNA"/>
</dbReference>
<organism evidence="1 2">
    <name type="scientific">Saccharothrix longispora</name>
    <dbReference type="NCBI Taxonomy" id="33920"/>
    <lineage>
        <taxon>Bacteria</taxon>
        <taxon>Bacillati</taxon>
        <taxon>Actinomycetota</taxon>
        <taxon>Actinomycetes</taxon>
        <taxon>Pseudonocardiales</taxon>
        <taxon>Pseudonocardiaceae</taxon>
        <taxon>Saccharothrix</taxon>
    </lineage>
</organism>
<keyword evidence="2" id="KW-1185">Reference proteome</keyword>
<gene>
    <name evidence="1" type="ORF">J2S66_001815</name>
</gene>
<dbReference type="RefSeq" id="WP_310306137.1">
    <property type="nucleotide sequence ID" value="NZ_BAAAXB010000001.1"/>
</dbReference>
<proteinExistence type="predicted"/>
<dbReference type="InterPro" id="IPR043135">
    <property type="entry name" value="Fur_C"/>
</dbReference>
<dbReference type="Proteomes" id="UP001268819">
    <property type="component" value="Unassembled WGS sequence"/>
</dbReference>
<sequence>MDTTPVTRWAAETAATHGFADVRVAVELAGLCARCPLDGHTGMVAPPG</sequence>
<comment type="caution">
    <text evidence="1">The sequence shown here is derived from an EMBL/GenBank/DDBJ whole genome shotgun (WGS) entry which is preliminary data.</text>
</comment>
<evidence type="ECO:0000313" key="2">
    <source>
        <dbReference type="Proteomes" id="UP001268819"/>
    </source>
</evidence>